<gene>
    <name evidence="11 13" type="primary">aroC</name>
    <name evidence="13" type="ORF">GCM10022383_25450</name>
</gene>
<comment type="pathway">
    <text evidence="1 11 12">Metabolic intermediate biosynthesis; chorismate biosynthesis; chorismate from D-erythrose 4-phosphate and phosphoenolpyruvate: step 7/7.</text>
</comment>
<dbReference type="EMBL" id="BAABCP010000002">
    <property type="protein sequence ID" value="GAA3946580.1"/>
    <property type="molecule type" value="Genomic_DNA"/>
</dbReference>
<evidence type="ECO:0000256" key="5">
    <source>
        <dbReference type="ARBA" id="ARBA00022630"/>
    </source>
</evidence>
<organism evidence="13 14">
    <name type="scientific">Microbacterium soli</name>
    <dbReference type="NCBI Taxonomy" id="446075"/>
    <lineage>
        <taxon>Bacteria</taxon>
        <taxon>Bacillati</taxon>
        <taxon>Actinomycetota</taxon>
        <taxon>Actinomycetes</taxon>
        <taxon>Micrococcales</taxon>
        <taxon>Microbacteriaceae</taxon>
        <taxon>Microbacterium</taxon>
    </lineage>
</organism>
<protein>
    <recommendedName>
        <fullName evidence="3 11">Chorismate synthase</fullName>
        <shortName evidence="11">CS</shortName>
        <ecNumber evidence="3 11">4.2.3.5</ecNumber>
    </recommendedName>
    <alternativeName>
        <fullName evidence="11">5-enolpyruvylshikimate-3-phosphate phospholyase</fullName>
    </alternativeName>
</protein>
<evidence type="ECO:0000256" key="10">
    <source>
        <dbReference type="ARBA" id="ARBA00023239"/>
    </source>
</evidence>
<evidence type="ECO:0000313" key="13">
    <source>
        <dbReference type="EMBL" id="GAA3946580.1"/>
    </source>
</evidence>
<keyword evidence="9 11" id="KW-0057">Aromatic amino acid biosynthesis</keyword>
<feature type="binding site" evidence="11">
    <location>
        <position position="340"/>
    </location>
    <ligand>
        <name>FMN</name>
        <dbReference type="ChEBI" id="CHEBI:58210"/>
    </ligand>
</feature>
<comment type="caution">
    <text evidence="13">The sequence shown here is derived from an EMBL/GenBank/DDBJ whole genome shotgun (WGS) entry which is preliminary data.</text>
</comment>
<evidence type="ECO:0000256" key="11">
    <source>
        <dbReference type="HAMAP-Rule" id="MF_00300"/>
    </source>
</evidence>
<dbReference type="Pfam" id="PF01264">
    <property type="entry name" value="Chorismate_synt"/>
    <property type="match status" value="1"/>
</dbReference>
<feature type="binding site" evidence="11">
    <location>
        <begin position="134"/>
        <end position="136"/>
    </location>
    <ligand>
        <name>FMN</name>
        <dbReference type="ChEBI" id="CHEBI:58210"/>
    </ligand>
</feature>
<evidence type="ECO:0000256" key="7">
    <source>
        <dbReference type="ARBA" id="ARBA00022827"/>
    </source>
</evidence>
<dbReference type="Proteomes" id="UP001501591">
    <property type="component" value="Unassembled WGS sequence"/>
</dbReference>
<evidence type="ECO:0000256" key="12">
    <source>
        <dbReference type="RuleBase" id="RU000605"/>
    </source>
</evidence>
<evidence type="ECO:0000256" key="2">
    <source>
        <dbReference type="ARBA" id="ARBA00008014"/>
    </source>
</evidence>
<sequence length="409" mass="43049">MLRVLTAGESHGPELIAIMEGLPSGVTVTASAIQADLQRRKLGYGRGSRMKFEQDELSISGGVRHGLSLGSPIALRIGNTEWPKWTEVMNPAPTELTEKSRGRGAALTRPRPGHADLVGMQKYDFEEARPVLERASARETAARVALGAVARAFLSELGIRLVSHTLSIGPIRVPEGSALPTPDDVGALDADPLRCFDAATSALMVAEVDAARKDGDTLGGIVEVLAYGLPPGVGSHVHWDRRLDGRLAQALMSIQAIKGVEIGDGFETTRRRGSAAHDELFETDGGITRGSDRAGGTEGGMTTGTVLRVRAGMKPIATVPHALHTVDIATGQDSTAHHQRSDVCAVPAAGVVAEAMVAIELANSVLEKFGGDSVGETRRNLEGYLAAIPERLRTAPASEAALLAHDELS</sequence>
<dbReference type="Gene3D" id="3.60.150.10">
    <property type="entry name" value="Chorismate synthase AroC"/>
    <property type="match status" value="1"/>
</dbReference>
<dbReference type="SUPFAM" id="SSF103263">
    <property type="entry name" value="Chorismate synthase, AroC"/>
    <property type="match status" value="1"/>
</dbReference>
<evidence type="ECO:0000313" key="14">
    <source>
        <dbReference type="Proteomes" id="UP001501591"/>
    </source>
</evidence>
<dbReference type="RefSeq" id="WP_344820079.1">
    <property type="nucleotide sequence ID" value="NZ_BAABCP010000002.1"/>
</dbReference>
<dbReference type="InterPro" id="IPR020541">
    <property type="entry name" value="Chorismate_synthase_CS"/>
</dbReference>
<evidence type="ECO:0000256" key="4">
    <source>
        <dbReference type="ARBA" id="ARBA00022605"/>
    </source>
</evidence>
<keyword evidence="14" id="KW-1185">Reference proteome</keyword>
<dbReference type="PANTHER" id="PTHR21085:SF0">
    <property type="entry name" value="CHORISMATE SYNTHASE"/>
    <property type="match status" value="1"/>
</dbReference>
<dbReference type="PROSITE" id="PS00788">
    <property type="entry name" value="CHORISMATE_SYNTHASE_2"/>
    <property type="match status" value="1"/>
</dbReference>
<keyword evidence="10 11" id="KW-0456">Lyase</keyword>
<evidence type="ECO:0000256" key="9">
    <source>
        <dbReference type="ARBA" id="ARBA00023141"/>
    </source>
</evidence>
<dbReference type="NCBIfam" id="NF003793">
    <property type="entry name" value="PRK05382.1"/>
    <property type="match status" value="1"/>
</dbReference>
<evidence type="ECO:0000256" key="3">
    <source>
        <dbReference type="ARBA" id="ARBA00013036"/>
    </source>
</evidence>
<proteinExistence type="inferred from homology"/>
<comment type="subunit">
    <text evidence="11">Homotetramer.</text>
</comment>
<reference evidence="14" key="1">
    <citation type="journal article" date="2019" name="Int. J. Syst. Evol. Microbiol.">
        <title>The Global Catalogue of Microorganisms (GCM) 10K type strain sequencing project: providing services to taxonomists for standard genome sequencing and annotation.</title>
        <authorList>
            <consortium name="The Broad Institute Genomics Platform"/>
            <consortium name="The Broad Institute Genome Sequencing Center for Infectious Disease"/>
            <person name="Wu L."/>
            <person name="Ma J."/>
        </authorList>
    </citation>
    <scope>NUCLEOTIDE SEQUENCE [LARGE SCALE GENOMIC DNA]</scope>
    <source>
        <strain evidence="14">JCM 17024</strain>
    </source>
</reference>
<accession>A0ABP7NGF7</accession>
<evidence type="ECO:0000256" key="8">
    <source>
        <dbReference type="ARBA" id="ARBA00022857"/>
    </source>
</evidence>
<comment type="cofactor">
    <cofactor evidence="11 12">
        <name>FMNH2</name>
        <dbReference type="ChEBI" id="CHEBI:57618"/>
    </cofactor>
    <text evidence="11 12">Reduced FMN (FMNH(2)).</text>
</comment>
<dbReference type="InterPro" id="IPR035904">
    <property type="entry name" value="Chorismate_synth_AroC_sf"/>
</dbReference>
<dbReference type="PIRSF" id="PIRSF001456">
    <property type="entry name" value="Chorismate_synth"/>
    <property type="match status" value="1"/>
</dbReference>
<dbReference type="CDD" id="cd07304">
    <property type="entry name" value="Chorismate_synthase"/>
    <property type="match status" value="1"/>
</dbReference>
<comment type="function">
    <text evidence="11">Catalyzes the anti-1,4-elimination of the C-3 phosphate and the C-6 proR hydrogen from 5-enolpyruvylshikimate-3-phosphate (EPSP) to yield chorismate, which is the branch point compound that serves as the starting substrate for the three terminal pathways of aromatic amino acid biosynthesis. This reaction introduces a second double bond into the aromatic ring system.</text>
</comment>
<name>A0ABP7NGF7_9MICO</name>
<evidence type="ECO:0000256" key="1">
    <source>
        <dbReference type="ARBA" id="ARBA00005044"/>
    </source>
</evidence>
<feature type="binding site" evidence="11">
    <location>
        <position position="46"/>
    </location>
    <ligand>
        <name>NADP(+)</name>
        <dbReference type="ChEBI" id="CHEBI:58349"/>
    </ligand>
</feature>
<dbReference type="EC" id="4.2.3.5" evidence="3 11"/>
<dbReference type="InterPro" id="IPR000453">
    <property type="entry name" value="Chorismate_synth"/>
</dbReference>
<dbReference type="PROSITE" id="PS00787">
    <property type="entry name" value="CHORISMATE_SYNTHASE_1"/>
    <property type="match status" value="1"/>
</dbReference>
<comment type="similarity">
    <text evidence="2 11 12">Belongs to the chorismate synthase family.</text>
</comment>
<keyword evidence="4 11" id="KW-0028">Amino-acid biosynthesis</keyword>
<keyword evidence="5 11" id="KW-0285">Flavoprotein</keyword>
<dbReference type="HAMAP" id="MF_00300">
    <property type="entry name" value="Chorismate_synth"/>
    <property type="match status" value="1"/>
</dbReference>
<comment type="catalytic activity">
    <reaction evidence="11 12">
        <text>5-O-(1-carboxyvinyl)-3-phosphoshikimate = chorismate + phosphate</text>
        <dbReference type="Rhea" id="RHEA:21020"/>
        <dbReference type="ChEBI" id="CHEBI:29748"/>
        <dbReference type="ChEBI" id="CHEBI:43474"/>
        <dbReference type="ChEBI" id="CHEBI:57701"/>
        <dbReference type="EC" id="4.2.3.5"/>
    </reaction>
</comment>
<evidence type="ECO:0000256" key="6">
    <source>
        <dbReference type="ARBA" id="ARBA00022643"/>
    </source>
</evidence>
<feature type="binding site" evidence="11">
    <location>
        <position position="299"/>
    </location>
    <ligand>
        <name>FMN</name>
        <dbReference type="ChEBI" id="CHEBI:58210"/>
    </ligand>
</feature>
<feature type="binding site" evidence="11">
    <location>
        <begin position="255"/>
        <end position="256"/>
    </location>
    <ligand>
        <name>FMN</name>
        <dbReference type="ChEBI" id="CHEBI:58210"/>
    </ligand>
</feature>
<dbReference type="PANTHER" id="PTHR21085">
    <property type="entry name" value="CHORISMATE SYNTHASE"/>
    <property type="match status" value="1"/>
</dbReference>
<keyword evidence="7 11" id="KW-0274">FAD</keyword>
<feature type="binding site" evidence="11">
    <location>
        <begin position="314"/>
        <end position="318"/>
    </location>
    <ligand>
        <name>FMN</name>
        <dbReference type="ChEBI" id="CHEBI:58210"/>
    </ligand>
</feature>
<keyword evidence="8 11" id="KW-0521">NADP</keyword>
<dbReference type="NCBIfam" id="TIGR00033">
    <property type="entry name" value="aroC"/>
    <property type="match status" value="1"/>
</dbReference>
<keyword evidence="6 11" id="KW-0288">FMN</keyword>
<dbReference type="PROSITE" id="PS00789">
    <property type="entry name" value="CHORISMATE_SYNTHASE_3"/>
    <property type="match status" value="1"/>
</dbReference>
<feature type="binding site" evidence="11">
    <location>
        <position position="40"/>
    </location>
    <ligand>
        <name>NADP(+)</name>
        <dbReference type="ChEBI" id="CHEBI:58349"/>
    </ligand>
</feature>